<proteinExistence type="predicted"/>
<keyword evidence="2" id="KW-1133">Transmembrane helix</keyword>
<feature type="region of interest" description="Disordered" evidence="1">
    <location>
        <begin position="235"/>
        <end position="255"/>
    </location>
</feature>
<feature type="transmembrane region" description="Helical" evidence="2">
    <location>
        <begin position="190"/>
        <end position="214"/>
    </location>
</feature>
<feature type="compositionally biased region" description="Polar residues" evidence="1">
    <location>
        <begin position="243"/>
        <end position="255"/>
    </location>
</feature>
<dbReference type="InterPro" id="IPR025711">
    <property type="entry name" value="PepSY"/>
</dbReference>
<accession>A0A921MNW0</accession>
<dbReference type="Pfam" id="PF03413">
    <property type="entry name" value="PepSY"/>
    <property type="match status" value="1"/>
</dbReference>
<dbReference type="PANTHER" id="PTHR34219">
    <property type="entry name" value="IRON-REGULATED INNER MEMBRANE PROTEIN-RELATED"/>
    <property type="match status" value="1"/>
</dbReference>
<feature type="transmembrane region" description="Helical" evidence="2">
    <location>
        <begin position="139"/>
        <end position="164"/>
    </location>
</feature>
<sequence length="383" mass="42714">MKKAFRKIHLWLAVPFGLIITIICFTGTLLVFEDQIAQLTNRPLYYVEKVGDHPLPLGTLVEKVENQLTKGAPITGVTVYPQPDRTYQVNLSAPKGAAVYINPYTGEIKGQYQRSPFYRTVFTLHRWLLDSQPANGGIFWGRLVTGTTTLLFAVILITGAVIWWPRSRKGLKNGIQIALHKGKARFWHDLHAAGGIYVLLLVLVMALTGLTWSFKWYNTAFYKLFGVETSAKAPAQKQPAQPGNSPELPSSSDVQPSPFACWQQVYDQLAAANPDNLKIEIADGSASVSNNRYGNTRGSDRYTFDPQSGKITGSSLYKDTAPSGKMRGWIYAVHTGAWGGNASRILWFLAALLGATLPLTGYYLWIKRLYRKRHNRTGRRVAH</sequence>
<dbReference type="Proteomes" id="UP000757103">
    <property type="component" value="Unassembled WGS sequence"/>
</dbReference>
<feature type="transmembrane region" description="Helical" evidence="2">
    <location>
        <begin position="345"/>
        <end position="366"/>
    </location>
</feature>
<dbReference type="EMBL" id="DYUD01000007">
    <property type="protein sequence ID" value="HJG88053.1"/>
    <property type="molecule type" value="Genomic_DNA"/>
</dbReference>
<dbReference type="InterPro" id="IPR005625">
    <property type="entry name" value="PepSY-ass_TM"/>
</dbReference>
<comment type="caution">
    <text evidence="4">The sequence shown here is derived from an EMBL/GenBank/DDBJ whole genome shotgun (WGS) entry which is preliminary data.</text>
</comment>
<feature type="domain" description="PepSY" evidence="3">
    <location>
        <begin position="59"/>
        <end position="111"/>
    </location>
</feature>
<evidence type="ECO:0000313" key="4">
    <source>
        <dbReference type="EMBL" id="HJG88053.1"/>
    </source>
</evidence>
<evidence type="ECO:0000313" key="5">
    <source>
        <dbReference type="Proteomes" id="UP000757103"/>
    </source>
</evidence>
<dbReference type="PANTHER" id="PTHR34219:SF3">
    <property type="entry name" value="BLL7967 PROTEIN"/>
    <property type="match status" value="1"/>
</dbReference>
<reference evidence="4" key="2">
    <citation type="submission" date="2021-09" db="EMBL/GenBank/DDBJ databases">
        <authorList>
            <person name="Gilroy R."/>
        </authorList>
    </citation>
    <scope>NUCLEOTIDE SEQUENCE</scope>
    <source>
        <strain evidence="4">CHK121-7720</strain>
    </source>
</reference>
<reference evidence="4" key="1">
    <citation type="journal article" date="2021" name="PeerJ">
        <title>Extensive microbial diversity within the chicken gut microbiome revealed by metagenomics and culture.</title>
        <authorList>
            <person name="Gilroy R."/>
            <person name="Ravi A."/>
            <person name="Getino M."/>
            <person name="Pursley I."/>
            <person name="Horton D.L."/>
            <person name="Alikhan N.F."/>
            <person name="Baker D."/>
            <person name="Gharbi K."/>
            <person name="Hall N."/>
            <person name="Watson M."/>
            <person name="Adriaenssens E.M."/>
            <person name="Foster-Nyarko E."/>
            <person name="Jarju S."/>
            <person name="Secka A."/>
            <person name="Antonio M."/>
            <person name="Oren A."/>
            <person name="Chaudhuri R.R."/>
            <person name="La Ragione R."/>
            <person name="Hildebrand F."/>
            <person name="Pallen M.J."/>
        </authorList>
    </citation>
    <scope>NUCLEOTIDE SEQUENCE</scope>
    <source>
        <strain evidence="4">CHK121-7720</strain>
    </source>
</reference>
<gene>
    <name evidence="4" type="ORF">K8U91_01060</name>
</gene>
<dbReference type="Pfam" id="PF03929">
    <property type="entry name" value="PepSY_TM"/>
    <property type="match status" value="1"/>
</dbReference>
<organism evidence="4 5">
    <name type="scientific">Barnesiella viscericola</name>
    <dbReference type="NCBI Taxonomy" id="397865"/>
    <lineage>
        <taxon>Bacteria</taxon>
        <taxon>Pseudomonadati</taxon>
        <taxon>Bacteroidota</taxon>
        <taxon>Bacteroidia</taxon>
        <taxon>Bacteroidales</taxon>
        <taxon>Barnesiellaceae</taxon>
        <taxon>Barnesiella</taxon>
    </lineage>
</organism>
<keyword evidence="2" id="KW-0472">Membrane</keyword>
<evidence type="ECO:0000256" key="2">
    <source>
        <dbReference type="SAM" id="Phobius"/>
    </source>
</evidence>
<evidence type="ECO:0000259" key="3">
    <source>
        <dbReference type="Pfam" id="PF03413"/>
    </source>
</evidence>
<feature type="transmembrane region" description="Helical" evidence="2">
    <location>
        <begin position="12"/>
        <end position="32"/>
    </location>
</feature>
<keyword evidence="2" id="KW-0812">Transmembrane</keyword>
<name>A0A921MNW0_9BACT</name>
<protein>
    <submittedName>
        <fullName evidence="4">PepSY domain-containing protein</fullName>
    </submittedName>
</protein>
<dbReference type="AlphaFoldDB" id="A0A921MNW0"/>
<dbReference type="RefSeq" id="WP_273305156.1">
    <property type="nucleotide sequence ID" value="NZ_DYUD01000007.1"/>
</dbReference>
<evidence type="ECO:0000256" key="1">
    <source>
        <dbReference type="SAM" id="MobiDB-lite"/>
    </source>
</evidence>